<dbReference type="FunFam" id="1.10.10.10:FF:000005">
    <property type="entry name" value="Two-component system response regulator"/>
    <property type="match status" value="1"/>
</dbReference>
<dbReference type="InterPro" id="IPR001867">
    <property type="entry name" value="OmpR/PhoB-type_DNA-bd"/>
</dbReference>
<keyword evidence="3" id="KW-0805">Transcription regulation</keyword>
<organism evidence="10 11">
    <name type="scientific">Candidatus Harrisonbacteria bacterium RIFCSPLOWO2_01_FULL_40_28</name>
    <dbReference type="NCBI Taxonomy" id="1798406"/>
    <lineage>
        <taxon>Bacteria</taxon>
        <taxon>Candidatus Harrisoniibacteriota</taxon>
    </lineage>
</organism>
<dbReference type="SMART" id="SM00448">
    <property type="entry name" value="REC"/>
    <property type="match status" value="1"/>
</dbReference>
<dbReference type="InterPro" id="IPR036388">
    <property type="entry name" value="WH-like_DNA-bd_sf"/>
</dbReference>
<feature type="DNA-binding region" description="OmpR/PhoB-type" evidence="7">
    <location>
        <begin position="126"/>
        <end position="228"/>
    </location>
</feature>
<dbReference type="InterPro" id="IPR039420">
    <property type="entry name" value="WalR-like"/>
</dbReference>
<dbReference type="EMBL" id="MHJI01000031">
    <property type="protein sequence ID" value="OGY64853.1"/>
    <property type="molecule type" value="Genomic_DNA"/>
</dbReference>
<name>A0A1G1ZJR9_9BACT</name>
<evidence type="ECO:0000256" key="7">
    <source>
        <dbReference type="PROSITE-ProRule" id="PRU01091"/>
    </source>
</evidence>
<dbReference type="Pfam" id="PF00486">
    <property type="entry name" value="Trans_reg_C"/>
    <property type="match status" value="1"/>
</dbReference>
<dbReference type="InterPro" id="IPR016032">
    <property type="entry name" value="Sig_transdc_resp-reg_C-effctor"/>
</dbReference>
<dbReference type="CDD" id="cd19935">
    <property type="entry name" value="REC_OmpR_CusR-like"/>
    <property type="match status" value="1"/>
</dbReference>
<dbReference type="SUPFAM" id="SSF46894">
    <property type="entry name" value="C-terminal effector domain of the bipartite response regulators"/>
    <property type="match status" value="1"/>
</dbReference>
<dbReference type="Gene3D" id="3.40.50.2300">
    <property type="match status" value="1"/>
</dbReference>
<evidence type="ECO:0000313" key="10">
    <source>
        <dbReference type="EMBL" id="OGY64853.1"/>
    </source>
</evidence>
<keyword evidence="2" id="KW-0902">Two-component regulatory system</keyword>
<evidence type="ECO:0000313" key="11">
    <source>
        <dbReference type="Proteomes" id="UP000178517"/>
    </source>
</evidence>
<dbReference type="PROSITE" id="PS51755">
    <property type="entry name" value="OMPR_PHOB"/>
    <property type="match status" value="1"/>
</dbReference>
<dbReference type="PANTHER" id="PTHR48111:SF22">
    <property type="entry name" value="REGULATOR OF RPOS"/>
    <property type="match status" value="1"/>
</dbReference>
<evidence type="ECO:0000256" key="3">
    <source>
        <dbReference type="ARBA" id="ARBA00023015"/>
    </source>
</evidence>
<evidence type="ECO:0000256" key="1">
    <source>
        <dbReference type="ARBA" id="ARBA00022553"/>
    </source>
</evidence>
<dbReference type="GO" id="GO:0000976">
    <property type="term" value="F:transcription cis-regulatory region binding"/>
    <property type="evidence" value="ECO:0007669"/>
    <property type="project" value="TreeGrafter"/>
</dbReference>
<keyword evidence="1 6" id="KW-0597">Phosphoprotein</keyword>
<dbReference type="GO" id="GO:0005829">
    <property type="term" value="C:cytosol"/>
    <property type="evidence" value="ECO:0007669"/>
    <property type="project" value="TreeGrafter"/>
</dbReference>
<reference evidence="10 11" key="1">
    <citation type="journal article" date="2016" name="Nat. Commun.">
        <title>Thousands of microbial genomes shed light on interconnected biogeochemical processes in an aquifer system.</title>
        <authorList>
            <person name="Anantharaman K."/>
            <person name="Brown C.T."/>
            <person name="Hug L.A."/>
            <person name="Sharon I."/>
            <person name="Castelle C.J."/>
            <person name="Probst A.J."/>
            <person name="Thomas B.C."/>
            <person name="Singh A."/>
            <person name="Wilkins M.J."/>
            <person name="Karaoz U."/>
            <person name="Brodie E.L."/>
            <person name="Williams K.H."/>
            <person name="Hubbard S.S."/>
            <person name="Banfield J.F."/>
        </authorList>
    </citation>
    <scope>NUCLEOTIDE SEQUENCE [LARGE SCALE GENOMIC DNA]</scope>
</reference>
<feature type="domain" description="OmpR/PhoB-type" evidence="9">
    <location>
        <begin position="126"/>
        <end position="228"/>
    </location>
</feature>
<dbReference type="InterPro" id="IPR011006">
    <property type="entry name" value="CheY-like_superfamily"/>
</dbReference>
<dbReference type="STRING" id="1798406.A3A04_01940"/>
<dbReference type="AlphaFoldDB" id="A0A1G1ZJR9"/>
<dbReference type="Gene3D" id="6.10.250.690">
    <property type="match status" value="1"/>
</dbReference>
<keyword evidence="4 7" id="KW-0238">DNA-binding</keyword>
<protein>
    <submittedName>
        <fullName evidence="10">DNA-binding response regulator</fullName>
    </submittedName>
</protein>
<dbReference type="FunFam" id="3.40.50.2300:FF:000002">
    <property type="entry name" value="DNA-binding response regulator PhoP"/>
    <property type="match status" value="1"/>
</dbReference>
<dbReference type="SMART" id="SM00862">
    <property type="entry name" value="Trans_reg_C"/>
    <property type="match status" value="1"/>
</dbReference>
<dbReference type="Pfam" id="PF00072">
    <property type="entry name" value="Response_reg"/>
    <property type="match status" value="1"/>
</dbReference>
<feature type="modified residue" description="4-aspartylphosphate" evidence="6">
    <location>
        <position position="53"/>
    </location>
</feature>
<keyword evidence="5" id="KW-0804">Transcription</keyword>
<dbReference type="Proteomes" id="UP000178517">
    <property type="component" value="Unassembled WGS sequence"/>
</dbReference>
<sequence>MRILIVEDEEKLAKSLKKGLEKEGYAVDYVTDGESAERRIEIHSQDYDIIILDLMLPGKDGSVICKNAREKNITTPIIILTARDEVEDKIGALDCGADDYLVKPFSFEELLARLRALLRRPEHNLPTELRTQGLSLNTNTRKAFCMLCGGTEILLTLKEFRLLEYLMRHPNEVVEREQILSHVWDFNFDSFSNVVDVHIKNLRKKLNHNNHDEKILETVRGIGYRIKA</sequence>
<comment type="caution">
    <text evidence="10">The sequence shown here is derived from an EMBL/GenBank/DDBJ whole genome shotgun (WGS) entry which is preliminary data.</text>
</comment>
<dbReference type="SUPFAM" id="SSF52172">
    <property type="entry name" value="CheY-like"/>
    <property type="match status" value="1"/>
</dbReference>
<dbReference type="GO" id="GO:0000156">
    <property type="term" value="F:phosphorelay response regulator activity"/>
    <property type="evidence" value="ECO:0007669"/>
    <property type="project" value="TreeGrafter"/>
</dbReference>
<evidence type="ECO:0000256" key="2">
    <source>
        <dbReference type="ARBA" id="ARBA00023012"/>
    </source>
</evidence>
<proteinExistence type="predicted"/>
<dbReference type="GO" id="GO:0006355">
    <property type="term" value="P:regulation of DNA-templated transcription"/>
    <property type="evidence" value="ECO:0007669"/>
    <property type="project" value="InterPro"/>
</dbReference>
<dbReference type="Gene3D" id="1.10.10.10">
    <property type="entry name" value="Winged helix-like DNA-binding domain superfamily/Winged helix DNA-binding domain"/>
    <property type="match status" value="1"/>
</dbReference>
<dbReference type="InterPro" id="IPR049767">
    <property type="entry name" value="RppA"/>
</dbReference>
<dbReference type="InterPro" id="IPR001789">
    <property type="entry name" value="Sig_transdc_resp-reg_receiver"/>
</dbReference>
<accession>A0A1G1ZJR9</accession>
<evidence type="ECO:0000256" key="5">
    <source>
        <dbReference type="ARBA" id="ARBA00023163"/>
    </source>
</evidence>
<dbReference type="CDD" id="cd00383">
    <property type="entry name" value="trans_reg_C"/>
    <property type="match status" value="1"/>
</dbReference>
<dbReference type="PROSITE" id="PS50110">
    <property type="entry name" value="RESPONSE_REGULATORY"/>
    <property type="match status" value="1"/>
</dbReference>
<feature type="domain" description="Response regulatory" evidence="8">
    <location>
        <begin position="2"/>
        <end position="118"/>
    </location>
</feature>
<evidence type="ECO:0000256" key="4">
    <source>
        <dbReference type="ARBA" id="ARBA00023125"/>
    </source>
</evidence>
<evidence type="ECO:0000259" key="8">
    <source>
        <dbReference type="PROSITE" id="PS50110"/>
    </source>
</evidence>
<dbReference type="PANTHER" id="PTHR48111">
    <property type="entry name" value="REGULATOR OF RPOS"/>
    <property type="match status" value="1"/>
</dbReference>
<dbReference type="GO" id="GO:0032993">
    <property type="term" value="C:protein-DNA complex"/>
    <property type="evidence" value="ECO:0007669"/>
    <property type="project" value="TreeGrafter"/>
</dbReference>
<gene>
    <name evidence="10" type="ORF">A3A04_01940</name>
</gene>
<evidence type="ECO:0000256" key="6">
    <source>
        <dbReference type="PROSITE-ProRule" id="PRU00169"/>
    </source>
</evidence>
<evidence type="ECO:0000259" key="9">
    <source>
        <dbReference type="PROSITE" id="PS51755"/>
    </source>
</evidence>
<dbReference type="NCBIfam" id="NF041734">
    <property type="entry name" value="resp_reg_RppA"/>
    <property type="match status" value="1"/>
</dbReference>